<dbReference type="PANTHER" id="PTHR34599">
    <property type="entry name" value="PEROXIDASE-RELATED"/>
    <property type="match status" value="1"/>
</dbReference>
<evidence type="ECO:0000313" key="4">
    <source>
        <dbReference type="Proteomes" id="UP001465153"/>
    </source>
</evidence>
<protein>
    <recommendedName>
        <fullName evidence="5">Chloroperoxidase</fullName>
    </recommendedName>
</protein>
<feature type="compositionally biased region" description="Basic and acidic residues" evidence="1">
    <location>
        <begin position="204"/>
        <end position="214"/>
    </location>
</feature>
<comment type="caution">
    <text evidence="3">The sequence shown here is derived from an EMBL/GenBank/DDBJ whole genome shotgun (WGS) entry which is preliminary data.</text>
</comment>
<name>A0ABQ0AC92_9GAMM</name>
<feature type="chain" id="PRO_5046061506" description="Chloroperoxidase" evidence="2">
    <location>
        <begin position="21"/>
        <end position="536"/>
    </location>
</feature>
<evidence type="ECO:0008006" key="5">
    <source>
        <dbReference type="Google" id="ProtNLM"/>
    </source>
</evidence>
<keyword evidence="2" id="KW-0732">Signal</keyword>
<evidence type="ECO:0000256" key="1">
    <source>
        <dbReference type="SAM" id="MobiDB-lite"/>
    </source>
</evidence>
<accession>A0ABQ0AC92</accession>
<evidence type="ECO:0000313" key="3">
    <source>
        <dbReference type="EMBL" id="GAA6169256.1"/>
    </source>
</evidence>
<organism evidence="3 4">
    <name type="scientific">Sessilibacter corallicola</name>
    <dbReference type="NCBI Taxonomy" id="2904075"/>
    <lineage>
        <taxon>Bacteria</taxon>
        <taxon>Pseudomonadati</taxon>
        <taxon>Pseudomonadota</taxon>
        <taxon>Gammaproteobacteria</taxon>
        <taxon>Cellvibrionales</taxon>
        <taxon>Cellvibrionaceae</taxon>
        <taxon>Sessilibacter</taxon>
    </lineage>
</organism>
<gene>
    <name evidence="3" type="ORF">NBRC116591_30670</name>
</gene>
<dbReference type="CDD" id="cd03398">
    <property type="entry name" value="PAP2_haloperoxidase"/>
    <property type="match status" value="1"/>
</dbReference>
<dbReference type="Gene3D" id="1.10.606.10">
    <property type="entry name" value="Vanadium-containing Chloroperoxidase, domain 2"/>
    <property type="match status" value="1"/>
</dbReference>
<dbReference type="PANTHER" id="PTHR34599:SF1">
    <property type="entry name" value="PHOSPHATIDIC ACID PHOSPHATASE TYPE 2_HALOPEROXIDASE DOMAIN-CONTAINING PROTEIN"/>
    <property type="match status" value="1"/>
</dbReference>
<evidence type="ECO:0000256" key="2">
    <source>
        <dbReference type="SAM" id="SignalP"/>
    </source>
</evidence>
<feature type="signal peptide" evidence="2">
    <location>
        <begin position="1"/>
        <end position="20"/>
    </location>
</feature>
<dbReference type="Proteomes" id="UP001465153">
    <property type="component" value="Unassembled WGS sequence"/>
</dbReference>
<dbReference type="SUPFAM" id="SSF48317">
    <property type="entry name" value="Acid phosphatase/Vanadium-dependent haloperoxidase"/>
    <property type="match status" value="1"/>
</dbReference>
<dbReference type="InterPro" id="IPR052559">
    <property type="entry name" value="V-haloperoxidase"/>
</dbReference>
<reference evidence="3 4" key="1">
    <citation type="submission" date="2024-04" db="EMBL/GenBank/DDBJ databases">
        <title>Draft genome sequence of Sessilibacter corallicola NBRC 116591.</title>
        <authorList>
            <person name="Miyakawa T."/>
            <person name="Kusuya Y."/>
            <person name="Miura T."/>
        </authorList>
    </citation>
    <scope>NUCLEOTIDE SEQUENCE [LARGE SCALE GENOMIC DNA]</scope>
    <source>
        <strain evidence="3 4">KU-00831-HH</strain>
    </source>
</reference>
<sequence length="536" mass="57754">MMKKLSAAILVAMAATPAFAEESDIGGQSKSQAIGYIGELSKQAIQAGNLWRLQAVGYDDAYSSIDNLSERVKFWHTVALDTVALDHTPAAEGEGSPLNQGGPTRTSRALAMVQIAVFDALNAIEGDYVSYGKAIDVDAGASPHAAVAFAAFRTLKRLYPAQEARLKEIRDNEIDLIKSFTSRSSYKAGKDVGVDAFKAIREDRRGDKSGRAEPDFGEGGRVANGGKETFFGTKVNGGTRNIGEWQPDPNTPATAGDFNLALGAFWGNVKPFTMNSGDQFRIAPPPLPDSEEYAAAYAEVAAVGGAPTNTNTASTSTDATRFVGNYWGYDGVPLIGVPPRIYNQIAIQIAKAEGQTDALDLARTLAMVNVGMADVGIAAWDSKFYYNYWRPVTGIRSEDLNDGTVKDITWDPVGVSVINTTESIRPTPPFPAYPSGHAAFGGVTFEVLRDAFGDDTPFTFVSDEYNGLGVDPFFPDVYRPFVPVRFESLTDAQEQNGVSRVYNGVHWNFDDIAGQQQGTAIGHHLINNVEAFQPAW</sequence>
<feature type="region of interest" description="Disordered" evidence="1">
    <location>
        <begin position="204"/>
        <end position="223"/>
    </location>
</feature>
<proteinExistence type="predicted"/>
<dbReference type="InterPro" id="IPR016119">
    <property type="entry name" value="Br/Cl_peroxidase_C"/>
</dbReference>
<keyword evidence="4" id="KW-1185">Reference proteome</keyword>
<dbReference type="InterPro" id="IPR036938">
    <property type="entry name" value="PAP2/HPO_sf"/>
</dbReference>
<dbReference type="RefSeq" id="WP_353303814.1">
    <property type="nucleotide sequence ID" value="NZ_BAABWN010000010.1"/>
</dbReference>
<dbReference type="EMBL" id="BAABWN010000010">
    <property type="protein sequence ID" value="GAA6169256.1"/>
    <property type="molecule type" value="Genomic_DNA"/>
</dbReference>
<dbReference type="Gene3D" id="1.20.144.10">
    <property type="entry name" value="Phosphatidic acid phosphatase type 2/haloperoxidase"/>
    <property type="match status" value="1"/>
</dbReference>